<dbReference type="Pfam" id="PF05656">
    <property type="entry name" value="DUF805"/>
    <property type="match status" value="1"/>
</dbReference>
<dbReference type="Proteomes" id="UP000195766">
    <property type="component" value="Unassembled WGS sequence"/>
</dbReference>
<dbReference type="PANTHER" id="PTHR34980">
    <property type="entry name" value="INNER MEMBRANE PROTEIN-RELATED-RELATED"/>
    <property type="match status" value="1"/>
</dbReference>
<organism evidence="2 3">
    <name type="scientific">Brevundimonas diminuta 3F5N</name>
    <dbReference type="NCBI Taxonomy" id="1255603"/>
    <lineage>
        <taxon>Bacteria</taxon>
        <taxon>Pseudomonadati</taxon>
        <taxon>Pseudomonadota</taxon>
        <taxon>Alphaproteobacteria</taxon>
        <taxon>Caulobacterales</taxon>
        <taxon>Caulobacteraceae</taxon>
        <taxon>Brevundimonas</taxon>
    </lineage>
</organism>
<dbReference type="GO" id="GO:0005886">
    <property type="term" value="C:plasma membrane"/>
    <property type="evidence" value="ECO:0007669"/>
    <property type="project" value="TreeGrafter"/>
</dbReference>
<sequence>MRGEILSYDDTSGAGLISGDDSIRYGFTRADVQAGGTVAVGARVDFVPEGMEATQVMILASTAPAAAFGQAAASSTGGAPLGAYDFATALFSFNGRLRRQHFWISWLILFGVGLVLNFIPFLNLLGLALLWPHLAIGVKRLHDMGKAGWLIAIPYVVMIGGWVFAFMSIGVSALMNAQALENEDPAVILSTFGPALGILSLTWLVAVGFWLWIGITDSQPGDNKYGPNPKGE</sequence>
<dbReference type="InterPro" id="IPR008523">
    <property type="entry name" value="DUF805"/>
</dbReference>
<accession>A0A1R4EPP9</accession>
<gene>
    <name evidence="2" type="ORF">FM111_00130</name>
</gene>
<reference evidence="2 3" key="1">
    <citation type="submission" date="2017-02" db="EMBL/GenBank/DDBJ databases">
        <authorList>
            <person name="Peterson S.W."/>
        </authorList>
    </citation>
    <scope>NUCLEOTIDE SEQUENCE [LARGE SCALE GENOMIC DNA]</scope>
    <source>
        <strain evidence="2 3">3F5N</strain>
    </source>
</reference>
<evidence type="ECO:0000313" key="2">
    <source>
        <dbReference type="EMBL" id="SJM45582.1"/>
    </source>
</evidence>
<dbReference type="RefSeq" id="WP_087138723.1">
    <property type="nucleotide sequence ID" value="NZ_FUIE01000001.1"/>
</dbReference>
<dbReference type="OrthoDB" id="9812349at2"/>
<proteinExistence type="predicted"/>
<dbReference type="AlphaFoldDB" id="A0A1R4EPP9"/>
<keyword evidence="1" id="KW-0472">Membrane</keyword>
<feature type="transmembrane region" description="Helical" evidence="1">
    <location>
        <begin position="151"/>
        <end position="174"/>
    </location>
</feature>
<keyword evidence="1" id="KW-0812">Transmembrane</keyword>
<protein>
    <recommendedName>
        <fullName evidence="4">DUF805 domain-containing protein</fullName>
    </recommendedName>
</protein>
<feature type="transmembrane region" description="Helical" evidence="1">
    <location>
        <begin position="106"/>
        <end position="131"/>
    </location>
</feature>
<evidence type="ECO:0000313" key="3">
    <source>
        <dbReference type="Proteomes" id="UP000195766"/>
    </source>
</evidence>
<name>A0A1R4EPP9_BREDI</name>
<dbReference type="EMBL" id="FUIE01000001">
    <property type="protein sequence ID" value="SJM45582.1"/>
    <property type="molecule type" value="Genomic_DNA"/>
</dbReference>
<feature type="transmembrane region" description="Helical" evidence="1">
    <location>
        <begin position="186"/>
        <end position="213"/>
    </location>
</feature>
<evidence type="ECO:0000256" key="1">
    <source>
        <dbReference type="SAM" id="Phobius"/>
    </source>
</evidence>
<evidence type="ECO:0008006" key="4">
    <source>
        <dbReference type="Google" id="ProtNLM"/>
    </source>
</evidence>
<keyword evidence="1" id="KW-1133">Transmembrane helix</keyword>